<dbReference type="AlphaFoldDB" id="A0A9J7EWY2"/>
<dbReference type="SUPFAM" id="SSF57756">
    <property type="entry name" value="Retrovirus zinc finger-like domains"/>
    <property type="match status" value="1"/>
</dbReference>
<dbReference type="Gene3D" id="4.10.60.10">
    <property type="entry name" value="Zinc finger, CCHC-type"/>
    <property type="match status" value="1"/>
</dbReference>
<dbReference type="SUPFAM" id="SSF50630">
    <property type="entry name" value="Acid proteases"/>
    <property type="match status" value="1"/>
</dbReference>
<protein>
    <submittedName>
        <fullName evidence="3">Uncharacterized protein LOC111364556</fullName>
    </submittedName>
</protein>
<dbReference type="GO" id="GO:0008270">
    <property type="term" value="F:zinc ion binding"/>
    <property type="evidence" value="ECO:0007669"/>
    <property type="project" value="InterPro"/>
</dbReference>
<keyword evidence="2" id="KW-1185">Reference proteome</keyword>
<evidence type="ECO:0000256" key="1">
    <source>
        <dbReference type="SAM" id="MobiDB-lite"/>
    </source>
</evidence>
<dbReference type="InterPro" id="IPR036875">
    <property type="entry name" value="Znf_CCHC_sf"/>
</dbReference>
<dbReference type="GeneID" id="111364556"/>
<dbReference type="KEGG" id="sliu:111364556"/>
<name>A0A9J7EWY2_SPOLT</name>
<feature type="region of interest" description="Disordered" evidence="1">
    <location>
        <begin position="69"/>
        <end position="89"/>
    </location>
</feature>
<dbReference type="InterPro" id="IPR021109">
    <property type="entry name" value="Peptidase_aspartic_dom_sf"/>
</dbReference>
<feature type="compositionally biased region" description="Polar residues" evidence="1">
    <location>
        <begin position="75"/>
        <end position="88"/>
    </location>
</feature>
<organism evidence="2 3">
    <name type="scientific">Spodoptera litura</name>
    <name type="common">Asian cotton leafworm</name>
    <dbReference type="NCBI Taxonomy" id="69820"/>
    <lineage>
        <taxon>Eukaryota</taxon>
        <taxon>Metazoa</taxon>
        <taxon>Ecdysozoa</taxon>
        <taxon>Arthropoda</taxon>
        <taxon>Hexapoda</taxon>
        <taxon>Insecta</taxon>
        <taxon>Pterygota</taxon>
        <taxon>Neoptera</taxon>
        <taxon>Endopterygota</taxon>
        <taxon>Lepidoptera</taxon>
        <taxon>Glossata</taxon>
        <taxon>Ditrysia</taxon>
        <taxon>Noctuoidea</taxon>
        <taxon>Noctuidae</taxon>
        <taxon>Amphipyrinae</taxon>
        <taxon>Spodoptera</taxon>
    </lineage>
</organism>
<dbReference type="Gene3D" id="2.40.70.10">
    <property type="entry name" value="Acid Proteases"/>
    <property type="match status" value="1"/>
</dbReference>
<gene>
    <name evidence="3" type="primary">LOC111364556</name>
</gene>
<dbReference type="OrthoDB" id="425619at2759"/>
<evidence type="ECO:0000313" key="2">
    <source>
        <dbReference type="Proteomes" id="UP000301870"/>
    </source>
</evidence>
<dbReference type="Proteomes" id="UP000301870">
    <property type="component" value="Chromosome 5"/>
</dbReference>
<evidence type="ECO:0000313" key="3">
    <source>
        <dbReference type="RefSeq" id="XP_022837231.1"/>
    </source>
</evidence>
<dbReference type="Pfam" id="PF13975">
    <property type="entry name" value="gag-asp_proteas"/>
    <property type="match status" value="1"/>
</dbReference>
<sequence length="411" mass="46214">MVSDLFVCHLRALFAQLPPCSLSEAVQLDMTYGLLHSRIREKVARSSFENFAQLLTEARRVEEILDESRPRFTSESKPSTSVMSTTRPVTAPSHIKTRSHCNYCKQYGHLKEACPRLVKHRTTAKEEVVESLDFGLPSTITCFGCGAPGVIRSNCVTCKEKKAVVSSVSCQYQSVSASDDKVDSRVRPVINVEIEGAVGTFLVDTGAKHCIGSVSLRSHLANKGHVFQNVFTELKYADGRICKQNVEVTDVNVTVRGVTLLVSFIMLPNATESLLGMNWIHDVGMVFDFDRRVWFVRGDRTPQRICFENTPVKSVVCSSVGLREDEGSYLDSDERGRLSDILDIYKDIFAPGEDRLRLRFIALILVTPRQSQVHLTELHLRRRKSSGKRLTRCSRMISSKKLSLNGPHQWY</sequence>
<accession>A0A9J7EWY2</accession>
<reference evidence="3" key="1">
    <citation type="submission" date="2025-08" db="UniProtKB">
        <authorList>
            <consortium name="RefSeq"/>
        </authorList>
    </citation>
    <scope>IDENTIFICATION</scope>
    <source>
        <strain evidence="3">Ishihara</strain>
        <tissue evidence="3">Whole body</tissue>
    </source>
</reference>
<proteinExistence type="predicted"/>
<dbReference type="RefSeq" id="XP_022837231.1">
    <property type="nucleotide sequence ID" value="XM_022981463.1"/>
</dbReference>
<dbReference type="GO" id="GO:0003676">
    <property type="term" value="F:nucleic acid binding"/>
    <property type="evidence" value="ECO:0007669"/>
    <property type="project" value="InterPro"/>
</dbReference>